<evidence type="ECO:0000259" key="5">
    <source>
        <dbReference type="Pfam" id="PF02797"/>
    </source>
</evidence>
<name>A0A3S5GYQ3_9BACT</name>
<evidence type="ECO:0000256" key="2">
    <source>
        <dbReference type="ARBA" id="ARBA00022679"/>
    </source>
</evidence>
<dbReference type="GO" id="GO:0016020">
    <property type="term" value="C:membrane"/>
    <property type="evidence" value="ECO:0007669"/>
    <property type="project" value="InterPro"/>
</dbReference>
<dbReference type="InterPro" id="IPR011141">
    <property type="entry name" value="Polyketide_synthase_type-III"/>
</dbReference>
<dbReference type="InterPro" id="IPR013601">
    <property type="entry name" value="FAE1_typ3_polyketide_synth"/>
</dbReference>
<comment type="similarity">
    <text evidence="1">Belongs to the thiolase-like superfamily. Chalcone/stilbene synthases family.</text>
</comment>
<evidence type="ECO:0000259" key="6">
    <source>
        <dbReference type="Pfam" id="PF08392"/>
    </source>
</evidence>
<feature type="domain" description="FAE" evidence="6">
    <location>
        <begin position="88"/>
        <end position="225"/>
    </location>
</feature>
<feature type="domain" description="Chalcone/stilbene synthase C-terminal" evidence="5">
    <location>
        <begin position="240"/>
        <end position="372"/>
    </location>
</feature>
<evidence type="ECO:0000256" key="1">
    <source>
        <dbReference type="ARBA" id="ARBA00005531"/>
    </source>
</evidence>
<dbReference type="SUPFAM" id="SSF53901">
    <property type="entry name" value="Thiolase-like"/>
    <property type="match status" value="1"/>
</dbReference>
<feature type="region of interest" description="Disordered" evidence="4">
    <location>
        <begin position="1"/>
        <end position="29"/>
    </location>
</feature>
<dbReference type="PANTHER" id="PTHR11877">
    <property type="entry name" value="HYDROXYMETHYLGLUTARYL-COA SYNTHASE"/>
    <property type="match status" value="1"/>
</dbReference>
<keyword evidence="2" id="KW-0808">Transferase</keyword>
<dbReference type="GO" id="GO:0006633">
    <property type="term" value="P:fatty acid biosynthetic process"/>
    <property type="evidence" value="ECO:0007669"/>
    <property type="project" value="InterPro"/>
</dbReference>
<reference evidence="7" key="1">
    <citation type="journal article" date="2018" name="J. Ind. Microbiol. Biotechnol.">
        <title>Genome mining reveals uncommon alkylpyrones as type III PKS products from myxobacteria.</title>
        <authorList>
            <person name="Hug J.J."/>
            <person name="Panter F."/>
            <person name="Krug D."/>
            <person name="Muller R."/>
        </authorList>
    </citation>
    <scope>NUCLEOTIDE SEQUENCE</scope>
    <source>
        <strain evidence="7">MNa3063</strain>
    </source>
</reference>
<feature type="active site" description="Acyl-thioester intermediate" evidence="3">
    <location>
        <position position="162"/>
    </location>
</feature>
<accession>A0A3S5GYQ3</accession>
<dbReference type="InterPro" id="IPR012328">
    <property type="entry name" value="Chalcone/stilbene_synt_C"/>
</dbReference>
<evidence type="ECO:0000256" key="3">
    <source>
        <dbReference type="PIRSR" id="PIRSR000451-1"/>
    </source>
</evidence>
<dbReference type="GO" id="GO:0030639">
    <property type="term" value="P:polyketide biosynthetic process"/>
    <property type="evidence" value="ECO:0007669"/>
    <property type="project" value="TreeGrafter"/>
</dbReference>
<evidence type="ECO:0000256" key="4">
    <source>
        <dbReference type="SAM" id="MobiDB-lite"/>
    </source>
</evidence>
<dbReference type="PANTHER" id="PTHR11877:SF46">
    <property type="entry name" value="TYPE III POLYKETIDE SYNTHASE A"/>
    <property type="match status" value="1"/>
</dbReference>
<dbReference type="Gene3D" id="3.40.47.10">
    <property type="match status" value="2"/>
</dbReference>
<proteinExistence type="inferred from homology"/>
<dbReference type="AlphaFoldDB" id="A0A3S5GYQ3"/>
<dbReference type="PIRSF" id="PIRSF000451">
    <property type="entry name" value="PKS_III"/>
    <property type="match status" value="1"/>
</dbReference>
<sequence length="373" mass="39300">MSESLYFDATHPAAESASEPSNLPAASFSPTPWPVQPRIGGLAVARPGGVLSQDDALALFGLAGDAFAESMFARSGVRSRRLALTPELAKMTLQQRTEHTEEQLLAMASEAIDQLGIDPSRIGTVLSSTLWSLGGPSLAHRLVERYGLRPDTDKYHIVGVGCVSSVPLLRLAAQALAADPRRQVLVVAAECASGLLTAVRADQRTQVVGSALFADGCAAVLLSAGPGAGGPAVLATRVHQIPGTLDKVHIKVAGDESSMFMTRELPSIVDAHLGDVTGSFLAQQGLRPAAIRHWLVHPGGPGILEAAQRSLGLTREQLSASWDVLAEHGNMGTATSMYVLHRTQQQHTPRPGDLGLMITVGPGITVGHMLLRW</sequence>
<organism evidence="7">
    <name type="scientific">Nannocystis exedens</name>
    <dbReference type="NCBI Taxonomy" id="54"/>
    <lineage>
        <taxon>Bacteria</taxon>
        <taxon>Pseudomonadati</taxon>
        <taxon>Myxococcota</taxon>
        <taxon>Polyangia</taxon>
        <taxon>Nannocystales</taxon>
        <taxon>Nannocystaceae</taxon>
        <taxon>Nannocystis</taxon>
    </lineage>
</organism>
<dbReference type="GO" id="GO:0016747">
    <property type="term" value="F:acyltransferase activity, transferring groups other than amino-acyl groups"/>
    <property type="evidence" value="ECO:0007669"/>
    <property type="project" value="InterPro"/>
</dbReference>
<evidence type="ECO:0000313" key="7">
    <source>
        <dbReference type="EMBL" id="AYM54585.1"/>
    </source>
</evidence>
<dbReference type="EMBL" id="MH969426">
    <property type="protein sequence ID" value="AYM54585.1"/>
    <property type="molecule type" value="Genomic_DNA"/>
</dbReference>
<dbReference type="InterPro" id="IPR016039">
    <property type="entry name" value="Thiolase-like"/>
</dbReference>
<protein>
    <submittedName>
        <fullName evidence="7">Chalcone and stilbene synthase domain protein</fullName>
    </submittedName>
</protein>
<dbReference type="Pfam" id="PF08392">
    <property type="entry name" value="FAE1_CUT1_RppA"/>
    <property type="match status" value="1"/>
</dbReference>
<dbReference type="Pfam" id="PF02797">
    <property type="entry name" value="Chal_sti_synt_C"/>
    <property type="match status" value="1"/>
</dbReference>